<keyword evidence="5" id="KW-0720">Serine protease</keyword>
<feature type="domain" description="Peptidase S1" evidence="8">
    <location>
        <begin position="44"/>
        <end position="273"/>
    </location>
</feature>
<reference evidence="9" key="1">
    <citation type="submission" date="2021-01" db="EMBL/GenBank/DDBJ databases">
        <authorList>
            <person name="Corre E."/>
            <person name="Pelletier E."/>
            <person name="Niang G."/>
            <person name="Scheremetjew M."/>
            <person name="Finn R."/>
            <person name="Kale V."/>
            <person name="Holt S."/>
            <person name="Cochrane G."/>
            <person name="Meng A."/>
            <person name="Brown T."/>
            <person name="Cohen L."/>
        </authorList>
    </citation>
    <scope>NUCLEOTIDE SEQUENCE</scope>
    <source>
        <strain evidence="9">MM31A-1</strain>
    </source>
</reference>
<protein>
    <recommendedName>
        <fullName evidence="8">Peptidase S1 domain-containing protein</fullName>
    </recommendedName>
</protein>
<dbReference type="InterPro" id="IPR043504">
    <property type="entry name" value="Peptidase_S1_PA_chymotrypsin"/>
</dbReference>
<organism evidence="9">
    <name type="scientific">Chaetoceros debilis</name>
    <dbReference type="NCBI Taxonomy" id="122233"/>
    <lineage>
        <taxon>Eukaryota</taxon>
        <taxon>Sar</taxon>
        <taxon>Stramenopiles</taxon>
        <taxon>Ochrophyta</taxon>
        <taxon>Bacillariophyta</taxon>
        <taxon>Coscinodiscophyceae</taxon>
        <taxon>Chaetocerotophycidae</taxon>
        <taxon>Chaetocerotales</taxon>
        <taxon>Chaetocerotaceae</taxon>
        <taxon>Chaetoceros</taxon>
    </lineage>
</organism>
<dbReference type="InterPro" id="IPR018114">
    <property type="entry name" value="TRYPSIN_HIS"/>
</dbReference>
<accession>A0A7S3Q6F6</accession>
<dbReference type="PANTHER" id="PTHR24276">
    <property type="entry name" value="POLYSERASE-RELATED"/>
    <property type="match status" value="1"/>
</dbReference>
<dbReference type="GO" id="GO:0004252">
    <property type="term" value="F:serine-type endopeptidase activity"/>
    <property type="evidence" value="ECO:0007669"/>
    <property type="project" value="InterPro"/>
</dbReference>
<evidence type="ECO:0000256" key="1">
    <source>
        <dbReference type="ARBA" id="ARBA00007664"/>
    </source>
</evidence>
<proteinExistence type="inferred from homology"/>
<evidence type="ECO:0000256" key="2">
    <source>
        <dbReference type="ARBA" id="ARBA00023026"/>
    </source>
</evidence>
<dbReference type="AlphaFoldDB" id="A0A7S3Q6F6"/>
<comment type="similarity">
    <text evidence="1">Belongs to the peptidase S1 family.</text>
</comment>
<dbReference type="PRINTS" id="PR00722">
    <property type="entry name" value="CHYMOTRYPSIN"/>
</dbReference>
<dbReference type="SUPFAM" id="SSF50494">
    <property type="entry name" value="Trypsin-like serine proteases"/>
    <property type="match status" value="1"/>
</dbReference>
<dbReference type="InterPro" id="IPR050430">
    <property type="entry name" value="Peptidase_S1"/>
</dbReference>
<name>A0A7S3Q6F6_9STRA</name>
<evidence type="ECO:0000256" key="3">
    <source>
        <dbReference type="ARBA" id="ARBA00023157"/>
    </source>
</evidence>
<evidence type="ECO:0000256" key="7">
    <source>
        <dbReference type="SAM" id="SignalP"/>
    </source>
</evidence>
<evidence type="ECO:0000313" key="9">
    <source>
        <dbReference type="EMBL" id="CAE0467038.1"/>
    </source>
</evidence>
<evidence type="ECO:0000256" key="4">
    <source>
        <dbReference type="ARBA" id="ARBA00023180"/>
    </source>
</evidence>
<keyword evidence="4" id="KW-0325">Glycoprotein</keyword>
<keyword evidence="5" id="KW-0645">Protease</keyword>
<keyword evidence="3" id="KW-1015">Disulfide bond</keyword>
<feature type="region of interest" description="Disordered" evidence="6">
    <location>
        <begin position="278"/>
        <end position="315"/>
    </location>
</feature>
<dbReference type="InterPro" id="IPR001254">
    <property type="entry name" value="Trypsin_dom"/>
</dbReference>
<dbReference type="FunFam" id="2.40.10.10:FF:000002">
    <property type="entry name" value="Transmembrane protease serine"/>
    <property type="match status" value="1"/>
</dbReference>
<evidence type="ECO:0000256" key="6">
    <source>
        <dbReference type="SAM" id="MobiDB-lite"/>
    </source>
</evidence>
<feature type="compositionally biased region" description="Pro residues" evidence="6">
    <location>
        <begin position="289"/>
        <end position="315"/>
    </location>
</feature>
<feature type="signal peptide" evidence="7">
    <location>
        <begin position="1"/>
        <end position="22"/>
    </location>
</feature>
<keyword evidence="7" id="KW-0732">Signal</keyword>
<keyword evidence="5" id="KW-0378">Hydrolase</keyword>
<dbReference type="SMART" id="SM00020">
    <property type="entry name" value="Tryp_SPc"/>
    <property type="match status" value="1"/>
</dbReference>
<dbReference type="InterPro" id="IPR033116">
    <property type="entry name" value="TRYPSIN_SER"/>
</dbReference>
<dbReference type="Pfam" id="PF00089">
    <property type="entry name" value="Trypsin"/>
    <property type="match status" value="1"/>
</dbReference>
<dbReference type="GO" id="GO:0006508">
    <property type="term" value="P:proteolysis"/>
    <property type="evidence" value="ECO:0007669"/>
    <property type="project" value="UniProtKB-KW"/>
</dbReference>
<dbReference type="Gene3D" id="2.40.10.10">
    <property type="entry name" value="Trypsin-like serine proteases"/>
    <property type="match status" value="1"/>
</dbReference>
<evidence type="ECO:0000259" key="8">
    <source>
        <dbReference type="PROSITE" id="PS50240"/>
    </source>
</evidence>
<dbReference type="PROSITE" id="PS00135">
    <property type="entry name" value="TRYPSIN_SER"/>
    <property type="match status" value="1"/>
</dbReference>
<gene>
    <name evidence="9" type="ORF">CDEB00056_LOCUS11890</name>
</gene>
<sequence length="377" mass="40759">MLNSIPELVILSFVLLVSSVQASSQKYEQILMAGDTEKSIVTKIVGGNNAFFNSYPWFALGQNGFCGGSLISSDWVLSAAHCIDKISAVGFRIGALCHSNGNCGQESEYIQIIPESTVVHPNYMEGSKFDNDFVLFRLDGPSKIEPVNIDVGDSLVSGQKLTAIGFGSTGECTPGDCFKPNRLQHVDVPYIPNTSCCSDSYWYSCSSITENMICAGKKGKDSCIGDSGGPLYDKANNVLVGITSWGIGCGRDNYPGVYSRVSAQADWIKSVVCPGHSPSSRPSWCPAPTTAPTPTPEPTPTSEPTPTPTPEPPQEPICKETKWTKFYHYTTKSGKQKFKNCNWLSRRGAAKVKKICNKTTPMTRTLAREACPITCGC</sequence>
<dbReference type="InterPro" id="IPR001314">
    <property type="entry name" value="Peptidase_S1A"/>
</dbReference>
<dbReference type="EMBL" id="HBIO01015407">
    <property type="protein sequence ID" value="CAE0467038.1"/>
    <property type="molecule type" value="Transcribed_RNA"/>
</dbReference>
<feature type="chain" id="PRO_5031259335" description="Peptidase S1 domain-containing protein" evidence="7">
    <location>
        <begin position="23"/>
        <end position="377"/>
    </location>
</feature>
<dbReference type="PROSITE" id="PS00134">
    <property type="entry name" value="TRYPSIN_HIS"/>
    <property type="match status" value="1"/>
</dbReference>
<evidence type="ECO:0000256" key="5">
    <source>
        <dbReference type="RuleBase" id="RU363034"/>
    </source>
</evidence>
<dbReference type="InterPro" id="IPR009003">
    <property type="entry name" value="Peptidase_S1_PA"/>
</dbReference>
<dbReference type="PANTHER" id="PTHR24276:SF98">
    <property type="entry name" value="FI18310P1-RELATED"/>
    <property type="match status" value="1"/>
</dbReference>
<dbReference type="CDD" id="cd00190">
    <property type="entry name" value="Tryp_SPc"/>
    <property type="match status" value="1"/>
</dbReference>
<keyword evidence="2" id="KW-0843">Virulence</keyword>
<dbReference type="PROSITE" id="PS50240">
    <property type="entry name" value="TRYPSIN_DOM"/>
    <property type="match status" value="1"/>
</dbReference>